<accession>E3MD96</accession>
<evidence type="ECO:0000313" key="6">
    <source>
        <dbReference type="EMBL" id="EFO98881.1"/>
    </source>
</evidence>
<organism evidence="7">
    <name type="scientific">Caenorhabditis remanei</name>
    <name type="common">Caenorhabditis vulgaris</name>
    <dbReference type="NCBI Taxonomy" id="31234"/>
    <lineage>
        <taxon>Eukaryota</taxon>
        <taxon>Metazoa</taxon>
        <taxon>Ecdysozoa</taxon>
        <taxon>Nematoda</taxon>
        <taxon>Chromadorea</taxon>
        <taxon>Rhabditida</taxon>
        <taxon>Rhabditina</taxon>
        <taxon>Rhabditomorpha</taxon>
        <taxon>Rhabditoidea</taxon>
        <taxon>Rhabditidae</taxon>
        <taxon>Peloderinae</taxon>
        <taxon>Caenorhabditis</taxon>
    </lineage>
</organism>
<dbReference type="GO" id="GO:2000036">
    <property type="term" value="P:regulation of stem cell population maintenance"/>
    <property type="evidence" value="ECO:0007669"/>
    <property type="project" value="UniProtKB-ARBA"/>
</dbReference>
<proteinExistence type="inferred from homology"/>
<gene>
    <name evidence="6" type="primary">Cre-tag-153</name>
    <name evidence="6" type="ORF">CRE_19674</name>
</gene>
<dbReference type="AlphaFoldDB" id="E3MD96"/>
<keyword evidence="2" id="KW-0805">Transcription regulation</keyword>
<dbReference type="Proteomes" id="UP000008281">
    <property type="component" value="Unassembled WGS sequence"/>
</dbReference>
<evidence type="ECO:0000256" key="3">
    <source>
        <dbReference type="ARBA" id="ARBA00023163"/>
    </source>
</evidence>
<feature type="compositionally biased region" description="Basic and acidic residues" evidence="4">
    <location>
        <begin position="185"/>
        <end position="194"/>
    </location>
</feature>
<reference evidence="6" key="1">
    <citation type="submission" date="2007-07" db="EMBL/GenBank/DDBJ databases">
        <title>PCAP assembly of the Caenorhabditis remanei genome.</title>
        <authorList>
            <consortium name="The Caenorhabditis remanei Sequencing Consortium"/>
            <person name="Wilson R.K."/>
        </authorList>
    </citation>
    <scope>NUCLEOTIDE SEQUENCE [LARGE SCALE GENOMIC DNA]</scope>
    <source>
        <strain evidence="6">PB4641</strain>
    </source>
</reference>
<dbReference type="HOGENOM" id="CLU_022151_0_0_1"/>
<sequence length="765" mass="84108">MVRRGSRTGGPQSSSVNNTSSSSGSNEAQWKAGRADTEQSAADSSSLAKSVKSSDSAESSSPLSRHSSSPSIHKKSGGVKATRSSSNWRARGAGPGRHSGVHDSKFTITSEDFPALPGGPRGNGGTAQSTPAKYVKKDKEKHSSFNTDMSTTDDSGVSSSGLSRGNTPPDNTTSTRTSHPNVVKLGKEKFENKKKLAAAAAAAAATAAATGGESGDVGKKKSSGTSSPSKERPPRESYKKTHHQLRLAAHQTSVGASPKKKTINANAANTTPSFMKLSKVGQKIPERRGGGPRQNSHFNPSSATSPPDDKENTPKKEYAAKLELVQHVEIIEKKEQKKKEEPHKVGVAKTTVTVGNSSVPPHTVVPPSHCIFHPSDVPKIILGPNGELSNIPPTMLTDQFGMAAMLPILDIVKNRSTNIDESCLTNEELNEKYMKENIEMTTIGFDLNELGVPMKTQEVNNKTVWESFAGPFGVQPILPTSIGLHQNQVPSAYYTARTLQTNFDMLQNIPDKFGIGAIFYIFYNMPKEIWQLNAARELQFRGWRFNIREKIWVNKKLGESEEFADSFNSGQFHDDVMTGLFEIYDAEKARICSAEMTLRRSEFEIPVWEQKVPDLYHRQYVSYVPKEALWGPRDDRKNSGFMQGISGMLPNFQGRQRQTNLTIPKPAQSSERRLLSFADSPDLNPSFENPFGNFHPTNSVDDACRNQMYAMLLQKMQQHQQHQHQMAQQQHHLQQHHQIIAQAVAAAELNLNSKQATSSSNFFQK</sequence>
<feature type="region of interest" description="Disordered" evidence="4">
    <location>
        <begin position="1"/>
        <end position="313"/>
    </location>
</feature>
<feature type="domain" description="NOT2/NOT3/NOT5 C-terminal" evidence="5">
    <location>
        <begin position="488"/>
        <end position="572"/>
    </location>
</feature>
<dbReference type="GO" id="GO:0030015">
    <property type="term" value="C:CCR4-NOT core complex"/>
    <property type="evidence" value="ECO:0007669"/>
    <property type="project" value="InterPro"/>
</dbReference>
<evidence type="ECO:0000313" key="7">
    <source>
        <dbReference type="Proteomes" id="UP000008281"/>
    </source>
</evidence>
<keyword evidence="3" id="KW-0804">Transcription</keyword>
<feature type="compositionally biased region" description="Polar residues" evidence="4">
    <location>
        <begin position="263"/>
        <end position="273"/>
    </location>
</feature>
<feature type="compositionally biased region" description="Low complexity" evidence="4">
    <location>
        <begin position="13"/>
        <end position="26"/>
    </location>
</feature>
<feature type="compositionally biased region" description="Polar residues" evidence="4">
    <location>
        <begin position="293"/>
        <end position="305"/>
    </location>
</feature>
<feature type="compositionally biased region" description="Low complexity" evidence="4">
    <location>
        <begin position="197"/>
        <end position="211"/>
    </location>
</feature>
<dbReference type="STRING" id="31234.E3MD96"/>
<comment type="similarity">
    <text evidence="1">Belongs to the CNOT2/3/5 family.</text>
</comment>
<dbReference type="Pfam" id="PF04153">
    <property type="entry name" value="NOT2_3_5_C"/>
    <property type="match status" value="1"/>
</dbReference>
<evidence type="ECO:0000259" key="5">
    <source>
        <dbReference type="Pfam" id="PF04153"/>
    </source>
</evidence>
<evidence type="ECO:0000256" key="2">
    <source>
        <dbReference type="ARBA" id="ARBA00023015"/>
    </source>
</evidence>
<feature type="compositionally biased region" description="Low complexity" evidence="4">
    <location>
        <begin position="40"/>
        <end position="71"/>
    </location>
</feature>
<dbReference type="InParanoid" id="E3MD96"/>
<protein>
    <submittedName>
        <fullName evidence="6">CRE-TAG-153 protein</fullName>
    </submittedName>
</protein>
<dbReference type="FunCoup" id="E3MD96">
    <property type="interactions" value="3"/>
</dbReference>
<feature type="compositionally biased region" description="Basic and acidic residues" evidence="4">
    <location>
        <begin position="229"/>
        <end position="239"/>
    </location>
</feature>
<name>E3MD96_CAERE</name>
<evidence type="ECO:0000256" key="4">
    <source>
        <dbReference type="SAM" id="MobiDB-lite"/>
    </source>
</evidence>
<dbReference type="OrthoDB" id="25391at2759"/>
<dbReference type="Gene3D" id="2.30.30.1020">
    <property type="entry name" value="CCR4-NOT complex subunit 2/3/5, C-terminal domain"/>
    <property type="match status" value="1"/>
</dbReference>
<feature type="compositionally biased region" description="Low complexity" evidence="4">
    <location>
        <begin position="147"/>
        <end position="165"/>
    </location>
</feature>
<dbReference type="InterPro" id="IPR040168">
    <property type="entry name" value="Not2/3/5"/>
</dbReference>
<evidence type="ECO:0000256" key="1">
    <source>
        <dbReference type="ARBA" id="ARBA00007682"/>
    </source>
</evidence>
<dbReference type="eggNOG" id="KOG2151">
    <property type="taxonomic scope" value="Eukaryota"/>
</dbReference>
<dbReference type="GO" id="GO:0006355">
    <property type="term" value="P:regulation of DNA-templated transcription"/>
    <property type="evidence" value="ECO:0007669"/>
    <property type="project" value="InterPro"/>
</dbReference>
<dbReference type="OMA" id="HELFYIF"/>
<dbReference type="InterPro" id="IPR038635">
    <property type="entry name" value="CCR4-NOT_su2/3/5_C_sf"/>
</dbReference>
<dbReference type="EMBL" id="DS268436">
    <property type="protein sequence ID" value="EFO98881.1"/>
    <property type="molecule type" value="Genomic_DNA"/>
</dbReference>
<dbReference type="InterPro" id="IPR007282">
    <property type="entry name" value="NOT2/3/5_C"/>
</dbReference>
<dbReference type="PANTHER" id="PTHR23326">
    <property type="entry name" value="CCR4 NOT-RELATED"/>
    <property type="match status" value="1"/>
</dbReference>
<feature type="compositionally biased region" description="Polar residues" evidence="4">
    <location>
        <begin position="166"/>
        <end position="180"/>
    </location>
</feature>
<keyword evidence="7" id="KW-1185">Reference proteome</keyword>